<dbReference type="GO" id="GO:0005829">
    <property type="term" value="C:cytosol"/>
    <property type="evidence" value="ECO:0007669"/>
    <property type="project" value="TreeGrafter"/>
</dbReference>
<protein>
    <submittedName>
        <fullName evidence="2">Branched-chain amino acid aminotransferase</fullName>
    </submittedName>
</protein>
<evidence type="ECO:0000256" key="1">
    <source>
        <dbReference type="ARBA" id="ARBA00009320"/>
    </source>
</evidence>
<evidence type="ECO:0000313" key="3">
    <source>
        <dbReference type="Proteomes" id="UP000050867"/>
    </source>
</evidence>
<dbReference type="EMBL" id="LLZU01000014">
    <property type="protein sequence ID" value="KRV49139.1"/>
    <property type="molecule type" value="Genomic_DNA"/>
</dbReference>
<dbReference type="AlphaFoldDB" id="A0A0T6LSN7"/>
<reference evidence="2 3" key="1">
    <citation type="submission" date="2015-10" db="EMBL/GenBank/DDBJ databases">
        <title>Draft genome sequence of pyrrolomycin-producing Streptomyces vitaminophilus.</title>
        <authorList>
            <person name="Graham D.E."/>
            <person name="Mahan K.M."/>
            <person name="Klingeman D.M."/>
            <person name="Hettich R.L."/>
            <person name="Parry R.J."/>
        </authorList>
    </citation>
    <scope>NUCLEOTIDE SEQUENCE [LARGE SCALE GENOMIC DNA]</scope>
    <source>
        <strain evidence="2 3">ATCC 31673</strain>
    </source>
</reference>
<keyword evidence="3" id="KW-1185">Reference proteome</keyword>
<dbReference type="GO" id="GO:0008483">
    <property type="term" value="F:transaminase activity"/>
    <property type="evidence" value="ECO:0007669"/>
    <property type="project" value="UniProtKB-KW"/>
</dbReference>
<dbReference type="OrthoDB" id="9804984at2"/>
<dbReference type="InterPro" id="IPR036038">
    <property type="entry name" value="Aminotransferase-like"/>
</dbReference>
<accession>A0A0T6LSN7</accession>
<dbReference type="PANTHER" id="PTHR42743">
    <property type="entry name" value="AMINO-ACID AMINOTRANSFERASE"/>
    <property type="match status" value="1"/>
</dbReference>
<dbReference type="Proteomes" id="UP000050867">
    <property type="component" value="Unassembled WGS sequence"/>
</dbReference>
<dbReference type="GO" id="GO:0008696">
    <property type="term" value="F:4-amino-4-deoxychorismate lyase activity"/>
    <property type="evidence" value="ECO:0007669"/>
    <property type="project" value="TreeGrafter"/>
</dbReference>
<dbReference type="InterPro" id="IPR043131">
    <property type="entry name" value="BCAT-like_N"/>
</dbReference>
<comment type="caution">
    <text evidence="2">The sequence shown here is derived from an EMBL/GenBank/DDBJ whole genome shotgun (WGS) entry which is preliminary data.</text>
</comment>
<dbReference type="SUPFAM" id="SSF56752">
    <property type="entry name" value="D-aminoacid aminotransferase-like PLP-dependent enzymes"/>
    <property type="match status" value="1"/>
</dbReference>
<dbReference type="InterPro" id="IPR050571">
    <property type="entry name" value="Class-IV_PLP-Dep_Aminotrnsfr"/>
</dbReference>
<dbReference type="Gene3D" id="3.20.10.10">
    <property type="entry name" value="D-amino Acid Aminotransferase, subunit A, domain 2"/>
    <property type="match status" value="1"/>
</dbReference>
<dbReference type="GO" id="GO:0008153">
    <property type="term" value="P:4-aminobenzoate biosynthetic process"/>
    <property type="evidence" value="ECO:0007669"/>
    <property type="project" value="TreeGrafter"/>
</dbReference>
<dbReference type="STRING" id="76728.AQ490_21260"/>
<proteinExistence type="inferred from homology"/>
<dbReference type="InterPro" id="IPR043132">
    <property type="entry name" value="BCAT-like_C"/>
</dbReference>
<comment type="similarity">
    <text evidence="1">Belongs to the class-IV pyridoxal-phosphate-dependent aminotransferase family.</text>
</comment>
<evidence type="ECO:0000313" key="2">
    <source>
        <dbReference type="EMBL" id="KRV49139.1"/>
    </source>
</evidence>
<dbReference type="CDD" id="cd00449">
    <property type="entry name" value="PLPDE_IV"/>
    <property type="match status" value="1"/>
</dbReference>
<sequence length="304" mass="32924">MIPFDQRTGKIWYDGGLVDWADAKLHVLSHGLHYASSIFEGVRVYGGEPFMLTEHISRLRGSARVLDFDLEYADETLHAATLQVVAEAGITEGYIRVNAWRGSEIIQTAALHTSVHTSVAAWELPAGYYAAADALDKGISLVIGRYRRPAPQYAPVKSKAAGNYMIGTVSKNEALRAGYDDALLLDDNGNFVEVTGAHLFFTRNGVLHTPTTRCTIDGITRACVLAIAEREGIECVVGDLAPSFAGEADGAFVCGTACEILPVARIEEHHYDLGGNEVIQKLISGYRDLTAGRSDVEVPNVWAS</sequence>
<dbReference type="InterPro" id="IPR001544">
    <property type="entry name" value="Aminotrans_IV"/>
</dbReference>
<organism evidence="2 3">
    <name type="scientific">Wenjunlia vitaminophila</name>
    <name type="common">Streptomyces vitaminophilus</name>
    <dbReference type="NCBI Taxonomy" id="76728"/>
    <lineage>
        <taxon>Bacteria</taxon>
        <taxon>Bacillati</taxon>
        <taxon>Actinomycetota</taxon>
        <taxon>Actinomycetes</taxon>
        <taxon>Kitasatosporales</taxon>
        <taxon>Streptomycetaceae</taxon>
        <taxon>Wenjunlia</taxon>
    </lineage>
</organism>
<dbReference type="PANTHER" id="PTHR42743:SF2">
    <property type="entry name" value="AMINODEOXYCHORISMATE LYASE"/>
    <property type="match status" value="1"/>
</dbReference>
<name>A0A0T6LSN7_WENVI</name>
<dbReference type="Gene3D" id="3.30.470.10">
    <property type="match status" value="1"/>
</dbReference>
<dbReference type="RefSeq" id="WP_018385922.1">
    <property type="nucleotide sequence ID" value="NZ_LLZU01000014.1"/>
</dbReference>
<dbReference type="eggNOG" id="COG0115">
    <property type="taxonomic scope" value="Bacteria"/>
</dbReference>
<dbReference type="Pfam" id="PF01063">
    <property type="entry name" value="Aminotran_4"/>
    <property type="match status" value="1"/>
</dbReference>
<keyword evidence="2" id="KW-0032">Aminotransferase</keyword>
<gene>
    <name evidence="2" type="ORF">AQ490_21260</name>
</gene>
<keyword evidence="2" id="KW-0808">Transferase</keyword>